<dbReference type="EMBL" id="UFQT01000021">
    <property type="protein sequence ID" value="SSX17913.1"/>
    <property type="molecule type" value="Genomic_DNA"/>
</dbReference>
<feature type="compositionally biased region" description="Basic and acidic residues" evidence="1">
    <location>
        <begin position="843"/>
        <end position="861"/>
    </location>
</feature>
<evidence type="ECO:0000313" key="4">
    <source>
        <dbReference type="EMBL" id="SSW97527.1"/>
    </source>
</evidence>
<dbReference type="PANTHER" id="PTHR46560:SF11">
    <property type="entry name" value="GH09980P"/>
    <property type="match status" value="1"/>
</dbReference>
<evidence type="ECO:0000256" key="2">
    <source>
        <dbReference type="SAM" id="Phobius"/>
    </source>
</evidence>
<gene>
    <name evidence="4" type="primary">CSON005655</name>
</gene>
<proteinExistence type="predicted"/>
<feature type="chain" id="PRO_5033778760" evidence="3">
    <location>
        <begin position="21"/>
        <end position="861"/>
    </location>
</feature>
<keyword evidence="3" id="KW-0732">Signal</keyword>
<feature type="compositionally biased region" description="Polar residues" evidence="1">
    <location>
        <begin position="822"/>
        <end position="840"/>
    </location>
</feature>
<dbReference type="EMBL" id="UFQS01000021">
    <property type="protein sequence ID" value="SSW97527.1"/>
    <property type="molecule type" value="Genomic_DNA"/>
</dbReference>
<evidence type="ECO:0000313" key="5">
    <source>
        <dbReference type="EMBL" id="SSX17913.1"/>
    </source>
</evidence>
<keyword evidence="2" id="KW-0472">Membrane</keyword>
<evidence type="ECO:0000256" key="3">
    <source>
        <dbReference type="SAM" id="SignalP"/>
    </source>
</evidence>
<reference evidence="5" key="2">
    <citation type="submission" date="2018-07" db="EMBL/GenBank/DDBJ databases">
        <authorList>
            <person name="Quirk P.G."/>
            <person name="Krulwich T.A."/>
        </authorList>
    </citation>
    <scope>NUCLEOTIDE SEQUENCE</scope>
</reference>
<organism evidence="4">
    <name type="scientific">Culicoides sonorensis</name>
    <name type="common">Biting midge</name>
    <dbReference type="NCBI Taxonomy" id="179676"/>
    <lineage>
        <taxon>Eukaryota</taxon>
        <taxon>Metazoa</taxon>
        <taxon>Ecdysozoa</taxon>
        <taxon>Arthropoda</taxon>
        <taxon>Hexapoda</taxon>
        <taxon>Insecta</taxon>
        <taxon>Pterygota</taxon>
        <taxon>Neoptera</taxon>
        <taxon>Endopterygota</taxon>
        <taxon>Diptera</taxon>
        <taxon>Nematocera</taxon>
        <taxon>Chironomoidea</taxon>
        <taxon>Ceratopogonidae</taxon>
        <taxon>Ceratopogoninae</taxon>
        <taxon>Culicoides</taxon>
        <taxon>Monoculicoides</taxon>
    </lineage>
</organism>
<feature type="transmembrane region" description="Helical" evidence="2">
    <location>
        <begin position="187"/>
        <end position="211"/>
    </location>
</feature>
<dbReference type="PANTHER" id="PTHR46560">
    <property type="entry name" value="CYPHER, ISOFORM B"/>
    <property type="match status" value="1"/>
</dbReference>
<dbReference type="AlphaFoldDB" id="A0A336JZJ5"/>
<feature type="region of interest" description="Disordered" evidence="1">
    <location>
        <begin position="819"/>
        <end position="861"/>
    </location>
</feature>
<sequence length="861" mass="97596">MLQVKLLITICLTLKINVSGQSNYASQANSIEYSNLGLPEEATLDGKVTKLDDISPIIFLNRTKAALNCGAGSMQVDLKFNEKFYGIAYADFDRNSACQIIGKGDLSYRIELPLKGCGTKQEPQRVFSNNIVVRFHPGLEMDGDEIITIVCRYPPPIAPPPAALPAPIFTPLVTSSVLEPPLKGIQILFIVCAIMFLTLLLLGLGVSYYCLRRRPIIVRRLPVSTGTGSEITKLSGSSLGNISAFEGVKIPRAQPLMAVPSSSSSEGPLISDTIPSDYPSESHSEISSAGSFENHAFVQELSSICSEQYAQAQHEIMVADIREDSPKFNVQVKVKRTPPASLISSSDSESIETPKMERNNLSTIIESHEDRDSIITVESLQKEIPHTQFTYTPEIHPIPKYVPPEIQKLVRSRQEFVKDDWSKDFTDRVNQHNVLNLAPELPVHSMTEYVDTVDVDVEPPISVVKKPETTQHIVDDVFLKTITEKNTIENVNIQKRKITEYKVKPDSRWDVIIRNYPNNGQEWEDFSDVSSSSGFLIHKLEPAKTSSAKSFIEGSELSLRSPELVGNMKPIDIPPEDKSVKNWNVLIRVLQDGFVCDNDDIASQYSSNASVLQRQLSYEDKTKWRDIITTESTLRTMLFNASAKEDFERIRQDVRYEKLFEPESWDVIIRILAPPDDDIEIRAQKRKGKREIWDTRSRRSSLPTLYEYDSDGSSVRTIMNDIVQQHNSAYQSSNRSRRTSRSSYRSDQNDMRSMSEVTVDFGRPETIENGSEASSMYQRQVHRYYEDDYDKQSMQRSLSQPSLARSATEFTERWIAPEMSEQDNFSPENSPRINRVVQHQTTRRTEARVSKYYSGEHDQKW</sequence>
<feature type="region of interest" description="Disordered" evidence="1">
    <location>
        <begin position="726"/>
        <end position="756"/>
    </location>
</feature>
<reference evidence="4" key="1">
    <citation type="submission" date="2018-04" db="EMBL/GenBank/DDBJ databases">
        <authorList>
            <person name="Go L.Y."/>
            <person name="Mitchell J.A."/>
        </authorList>
    </citation>
    <scope>NUCLEOTIDE SEQUENCE</scope>
    <source>
        <tissue evidence="4">Whole organism</tissue>
    </source>
</reference>
<protein>
    <submittedName>
        <fullName evidence="4">CSON005655 protein</fullName>
    </submittedName>
</protein>
<accession>A0A336JZJ5</accession>
<name>A0A336JZJ5_CULSO</name>
<feature type="signal peptide" evidence="3">
    <location>
        <begin position="1"/>
        <end position="20"/>
    </location>
</feature>
<evidence type="ECO:0000256" key="1">
    <source>
        <dbReference type="SAM" id="MobiDB-lite"/>
    </source>
</evidence>
<dbReference type="VEuPathDB" id="VectorBase:CSON005655"/>
<keyword evidence="2" id="KW-1133">Transmembrane helix</keyword>
<keyword evidence="2" id="KW-0812">Transmembrane</keyword>
<dbReference type="OMA" id="RNYPSDR"/>